<organism evidence="1 2">
    <name type="scientific">Bauhinia variegata</name>
    <name type="common">Purple orchid tree</name>
    <name type="synonym">Phanera variegata</name>
    <dbReference type="NCBI Taxonomy" id="167791"/>
    <lineage>
        <taxon>Eukaryota</taxon>
        <taxon>Viridiplantae</taxon>
        <taxon>Streptophyta</taxon>
        <taxon>Embryophyta</taxon>
        <taxon>Tracheophyta</taxon>
        <taxon>Spermatophyta</taxon>
        <taxon>Magnoliopsida</taxon>
        <taxon>eudicotyledons</taxon>
        <taxon>Gunneridae</taxon>
        <taxon>Pentapetalae</taxon>
        <taxon>rosids</taxon>
        <taxon>fabids</taxon>
        <taxon>Fabales</taxon>
        <taxon>Fabaceae</taxon>
        <taxon>Cercidoideae</taxon>
        <taxon>Cercideae</taxon>
        <taxon>Bauhiniinae</taxon>
        <taxon>Bauhinia</taxon>
    </lineage>
</organism>
<gene>
    <name evidence="1" type="ORF">L6164_007368</name>
</gene>
<comment type="caution">
    <text evidence="1">The sequence shown here is derived from an EMBL/GenBank/DDBJ whole genome shotgun (WGS) entry which is preliminary data.</text>
</comment>
<proteinExistence type="predicted"/>
<name>A0ACB9PIU8_BAUVA</name>
<reference evidence="1 2" key="1">
    <citation type="journal article" date="2022" name="DNA Res.">
        <title>Chromosomal-level genome assembly of the orchid tree Bauhinia variegata (Leguminosae; Cercidoideae) supports the allotetraploid origin hypothesis of Bauhinia.</title>
        <authorList>
            <person name="Zhong Y."/>
            <person name="Chen Y."/>
            <person name="Zheng D."/>
            <person name="Pang J."/>
            <person name="Liu Y."/>
            <person name="Luo S."/>
            <person name="Meng S."/>
            <person name="Qian L."/>
            <person name="Wei D."/>
            <person name="Dai S."/>
            <person name="Zhou R."/>
        </authorList>
    </citation>
    <scope>NUCLEOTIDE SEQUENCE [LARGE SCALE GENOMIC DNA]</scope>
    <source>
        <strain evidence="1">BV-YZ2020</strain>
    </source>
</reference>
<dbReference type="Proteomes" id="UP000828941">
    <property type="component" value="Chromosome 4"/>
</dbReference>
<evidence type="ECO:0000313" key="1">
    <source>
        <dbReference type="EMBL" id="KAI4346475.1"/>
    </source>
</evidence>
<accession>A0ACB9PIU8</accession>
<protein>
    <submittedName>
        <fullName evidence="1">Uncharacterized protein</fullName>
    </submittedName>
</protein>
<evidence type="ECO:0000313" key="2">
    <source>
        <dbReference type="Proteomes" id="UP000828941"/>
    </source>
</evidence>
<keyword evidence="2" id="KW-1185">Reference proteome</keyword>
<sequence>MDGGILLDSEQHGGRGNNTGRGKTVRGAPVGASQQKILSGITNLQQQCPKLSKEHSKLRPVTLETDNIIDQLHKEKATLMKLVANRNAIIESHGAELLKLQSNFQKLQKQNLELARANTQMPRELNSSRQRVRELQLELACKNGILKAKEIGHTEKENSGKVTCEIAANEVARTQSEQSTQTFQADSKGNKHCNGKRRKVSKSQSSVPAAAEHDNSTEKIDSQMYRSTRQSIGAKAEKPGQTEDMFGVDDNKSSVSHHKENLVTENRPASSRPTVQKENTEDVQSLGATSIDQVHAEEKVDNKRRSLRRRQSTRFRTENSEPRKDSFAIDDAKFPVLRLCDDLVVENGTTRSATFGQEDKGRDSASEFEPQEIRRSSVGRPLRHAAEKVQSYKEVSLRVKMRRPE</sequence>
<dbReference type="EMBL" id="CM039429">
    <property type="protein sequence ID" value="KAI4346475.1"/>
    <property type="molecule type" value="Genomic_DNA"/>
</dbReference>